<evidence type="ECO:0000313" key="1">
    <source>
        <dbReference type="EMBL" id="JAD27481.1"/>
    </source>
</evidence>
<organism evidence="1">
    <name type="scientific">Arundo donax</name>
    <name type="common">Giant reed</name>
    <name type="synonym">Donax arundinaceus</name>
    <dbReference type="NCBI Taxonomy" id="35708"/>
    <lineage>
        <taxon>Eukaryota</taxon>
        <taxon>Viridiplantae</taxon>
        <taxon>Streptophyta</taxon>
        <taxon>Embryophyta</taxon>
        <taxon>Tracheophyta</taxon>
        <taxon>Spermatophyta</taxon>
        <taxon>Magnoliopsida</taxon>
        <taxon>Liliopsida</taxon>
        <taxon>Poales</taxon>
        <taxon>Poaceae</taxon>
        <taxon>PACMAD clade</taxon>
        <taxon>Arundinoideae</taxon>
        <taxon>Arundineae</taxon>
        <taxon>Arundo</taxon>
    </lineage>
</organism>
<proteinExistence type="predicted"/>
<dbReference type="EMBL" id="GBRH01270414">
    <property type="protein sequence ID" value="JAD27481.1"/>
    <property type="molecule type" value="Transcribed_RNA"/>
</dbReference>
<reference evidence="1" key="1">
    <citation type="submission" date="2014-09" db="EMBL/GenBank/DDBJ databases">
        <authorList>
            <person name="Magalhaes I.L.F."/>
            <person name="Oliveira U."/>
            <person name="Santos F.R."/>
            <person name="Vidigal T.H.D.A."/>
            <person name="Brescovit A.D."/>
            <person name="Santos A.J."/>
        </authorList>
    </citation>
    <scope>NUCLEOTIDE SEQUENCE</scope>
    <source>
        <tissue evidence="1">Shoot tissue taken approximately 20 cm above the soil surface</tissue>
    </source>
</reference>
<reference evidence="1" key="2">
    <citation type="journal article" date="2015" name="Data Brief">
        <title>Shoot transcriptome of the giant reed, Arundo donax.</title>
        <authorList>
            <person name="Barrero R.A."/>
            <person name="Guerrero F.D."/>
            <person name="Moolhuijzen P."/>
            <person name="Goolsby J.A."/>
            <person name="Tidwell J."/>
            <person name="Bellgard S.E."/>
            <person name="Bellgard M.I."/>
        </authorList>
    </citation>
    <scope>NUCLEOTIDE SEQUENCE</scope>
    <source>
        <tissue evidence="1">Shoot tissue taken approximately 20 cm above the soil surface</tissue>
    </source>
</reference>
<sequence>MYNFFRKKGQKLKQCNPCCKDWSATLMDPGIRTRFLCF</sequence>
<protein>
    <submittedName>
        <fullName evidence="1">Uncharacterized protein</fullName>
    </submittedName>
</protein>
<dbReference type="AlphaFoldDB" id="A0A0A8YLK0"/>
<accession>A0A0A8YLK0</accession>
<name>A0A0A8YLK0_ARUDO</name>